<proteinExistence type="predicted"/>
<protein>
    <submittedName>
        <fullName evidence="1">Uncharacterized protein</fullName>
    </submittedName>
</protein>
<evidence type="ECO:0000313" key="1">
    <source>
        <dbReference type="EMBL" id="QKF94100.1"/>
    </source>
</evidence>
<organism evidence="1 2">
    <name type="scientific">Fadolivirus FV1/VV64</name>
    <dbReference type="NCBI Taxonomy" id="3070911"/>
    <lineage>
        <taxon>Viruses</taxon>
        <taxon>Varidnaviria</taxon>
        <taxon>Bamfordvirae</taxon>
        <taxon>Nucleocytoviricota</taxon>
        <taxon>Megaviricetes</taxon>
        <taxon>Imitervirales</taxon>
        <taxon>Mimiviridae</taxon>
        <taxon>Klosneuvirinae</taxon>
        <taxon>Fadolivirus</taxon>
        <taxon>Fadolivirus algeromassiliense</taxon>
    </lineage>
</organism>
<gene>
    <name evidence="1" type="ORF">Fadolivirus_1_642</name>
</gene>
<dbReference type="EMBL" id="MT418680">
    <property type="protein sequence ID" value="QKF94100.1"/>
    <property type="molecule type" value="Genomic_DNA"/>
</dbReference>
<sequence>MNKYQDFLELFKPQNNNENKCNCDDNAVLYVNSGQTFNGYSFDEIQKMNNDHKSNSMSFQLNKRDTKKYVKPDITNYLIIYRTNKKSDKELDNELDKNNDTADIHIKISI</sequence>
<evidence type="ECO:0000313" key="2">
    <source>
        <dbReference type="Proteomes" id="UP001162001"/>
    </source>
</evidence>
<name>A0A7D3QX42_9VIRU</name>
<dbReference type="Proteomes" id="UP001162001">
    <property type="component" value="Segment"/>
</dbReference>
<accession>A0A7D3QX42</accession>
<reference evidence="1 2" key="1">
    <citation type="submission" date="2020-04" db="EMBL/GenBank/DDBJ databases">
        <title>Advantages and limits of metagenomic assembly and binning of a giant virus.</title>
        <authorList>
            <person name="Schulz F."/>
            <person name="Andreani J."/>
            <person name="Francis R."/>
            <person name="Boudjemaa H."/>
            <person name="Bou Khalil J.Y."/>
            <person name="Lee J."/>
            <person name="La Scola B."/>
            <person name="Woyke T."/>
        </authorList>
    </citation>
    <scope>NUCLEOTIDE SEQUENCE [LARGE SCALE GENOMIC DNA]</scope>
    <source>
        <strain evidence="1 2">FV1/VV64</strain>
    </source>
</reference>
<keyword evidence="2" id="KW-1185">Reference proteome</keyword>